<keyword evidence="2 8" id="KW-0436">Ligase</keyword>
<name>A0ABN1H7Q2_9ACTN</name>
<keyword evidence="9" id="KW-1185">Reference proteome</keyword>
<evidence type="ECO:0000313" key="9">
    <source>
        <dbReference type="Proteomes" id="UP001500957"/>
    </source>
</evidence>
<dbReference type="InterPro" id="IPR007214">
    <property type="entry name" value="YbaK/aa-tRNA-synth-assoc-dom"/>
</dbReference>
<dbReference type="InterPro" id="IPR045864">
    <property type="entry name" value="aa-tRNA-synth_II/BPL/LPL"/>
</dbReference>
<keyword evidence="5" id="KW-0648">Protein biosynthesis</keyword>
<dbReference type="Gene3D" id="3.90.960.10">
    <property type="entry name" value="YbaK/aminoacyl-tRNA synthetase-associated domain"/>
    <property type="match status" value="1"/>
</dbReference>
<dbReference type="EMBL" id="BAAAHE010000044">
    <property type="protein sequence ID" value="GAA0632023.1"/>
    <property type="molecule type" value="Genomic_DNA"/>
</dbReference>
<dbReference type="InterPro" id="IPR036754">
    <property type="entry name" value="YbaK/aa-tRNA-synt-asso_dom_sf"/>
</dbReference>
<dbReference type="SUPFAM" id="SSF55681">
    <property type="entry name" value="Class II aaRS and biotin synthetases"/>
    <property type="match status" value="1"/>
</dbReference>
<protein>
    <submittedName>
        <fullName evidence="8">Proline--tRNA ligase</fullName>
    </submittedName>
</protein>
<dbReference type="InterPro" id="IPR050062">
    <property type="entry name" value="Pro-tRNA_synthetase"/>
</dbReference>
<keyword evidence="1" id="KW-0963">Cytoplasm</keyword>
<comment type="caution">
    <text evidence="8">The sequence shown here is derived from an EMBL/GenBank/DDBJ whole genome shotgun (WGS) entry which is preliminary data.</text>
</comment>
<dbReference type="SUPFAM" id="SSF52954">
    <property type="entry name" value="Class II aaRS ABD-related"/>
    <property type="match status" value="1"/>
</dbReference>
<dbReference type="InterPro" id="IPR006195">
    <property type="entry name" value="aa-tRNA-synth_II"/>
</dbReference>
<keyword evidence="6" id="KW-0030">Aminoacyl-tRNA synthetase</keyword>
<dbReference type="Gene3D" id="3.30.930.10">
    <property type="entry name" value="Bira Bifunctional Protein, Domain 2"/>
    <property type="match status" value="3"/>
</dbReference>
<dbReference type="Pfam" id="PF03129">
    <property type="entry name" value="HGTP_anticodon"/>
    <property type="match status" value="1"/>
</dbReference>
<evidence type="ECO:0000256" key="2">
    <source>
        <dbReference type="ARBA" id="ARBA00022598"/>
    </source>
</evidence>
<keyword evidence="4" id="KW-0067">ATP-binding</keyword>
<feature type="domain" description="Aminoacyl-transfer RNA synthetases class-II family profile" evidence="7">
    <location>
        <begin position="99"/>
        <end position="444"/>
    </location>
</feature>
<gene>
    <name evidence="8" type="ORF">GCM10009547_39780</name>
</gene>
<evidence type="ECO:0000256" key="5">
    <source>
        <dbReference type="ARBA" id="ARBA00022917"/>
    </source>
</evidence>
<reference evidence="8 9" key="1">
    <citation type="journal article" date="2019" name="Int. J. Syst. Evol. Microbiol.">
        <title>The Global Catalogue of Microorganisms (GCM) 10K type strain sequencing project: providing services to taxonomists for standard genome sequencing and annotation.</title>
        <authorList>
            <consortium name="The Broad Institute Genomics Platform"/>
            <consortium name="The Broad Institute Genome Sequencing Center for Infectious Disease"/>
            <person name="Wu L."/>
            <person name="Ma J."/>
        </authorList>
    </citation>
    <scope>NUCLEOTIDE SEQUENCE [LARGE SCALE GENOMIC DNA]</scope>
    <source>
        <strain evidence="8 9">JCM 10671</strain>
    </source>
</reference>
<sequence length="546" mass="57693">MNTPPLRLSQLFLRTLREDPSDSEAANHRLLVRAGYLRRAAPGVHAWLPLGRRVLDAVEHVLRTELAAIGGQEVALPVADPDRLAGVLALLRAEISSYRDLPVTLFQIQPVVREESRPRGGLLRAREYVAHHAWSFDIDSDGLQSAYNRHRALYMRLLERVGLDYRIVAAPAGAGEHAEHFLAATETGEDVYVTCGACDYAAASAAVRAGELPIEAIRSRGPAPAPEEVDTPDTPTIESLADRLGVPTSATLKNLLLTATAPDGTREVVAVGVPGDREVDLARVEAALAPARVELFTDADFAEHPGLVRGYIGPQGLAGKAFRYLADPRIAPGTAWVTGANAPGRHVRNLVAGRDFAPERYVDLVHVRDDDPCPACGGRLRLHQGIAVARIARLGRRAGPTGVVVLGRDGRNERVAVGSYALGVTRLIGAIVEQHHDEAGICWPPAAAPADVHLVAAGRAEGVAAAAERLAAEAGAAGLRVLIDDRAAVSAGVKFADAELLGLPVIVVVGRGLAAGLVEIRDRRAGTRSEVALPAAVAAVRSIVSA</sequence>
<dbReference type="Pfam" id="PF04073">
    <property type="entry name" value="tRNA_edit"/>
    <property type="match status" value="1"/>
</dbReference>
<dbReference type="Pfam" id="PF00587">
    <property type="entry name" value="tRNA-synt_2b"/>
    <property type="match status" value="1"/>
</dbReference>
<evidence type="ECO:0000256" key="1">
    <source>
        <dbReference type="ARBA" id="ARBA00022490"/>
    </source>
</evidence>
<evidence type="ECO:0000256" key="4">
    <source>
        <dbReference type="ARBA" id="ARBA00022840"/>
    </source>
</evidence>
<dbReference type="PANTHER" id="PTHR42753:SF2">
    <property type="entry name" value="PROLINE--TRNA LIGASE"/>
    <property type="match status" value="1"/>
</dbReference>
<dbReference type="GO" id="GO:0016874">
    <property type="term" value="F:ligase activity"/>
    <property type="evidence" value="ECO:0007669"/>
    <property type="project" value="UniProtKB-KW"/>
</dbReference>
<proteinExistence type="predicted"/>
<evidence type="ECO:0000313" key="8">
    <source>
        <dbReference type="EMBL" id="GAA0632023.1"/>
    </source>
</evidence>
<evidence type="ECO:0000256" key="3">
    <source>
        <dbReference type="ARBA" id="ARBA00022741"/>
    </source>
</evidence>
<dbReference type="PROSITE" id="PS50862">
    <property type="entry name" value="AA_TRNA_LIGASE_II"/>
    <property type="match status" value="1"/>
</dbReference>
<organism evidence="8 9">
    <name type="scientific">Sporichthya brevicatena</name>
    <dbReference type="NCBI Taxonomy" id="171442"/>
    <lineage>
        <taxon>Bacteria</taxon>
        <taxon>Bacillati</taxon>
        <taxon>Actinomycetota</taxon>
        <taxon>Actinomycetes</taxon>
        <taxon>Sporichthyales</taxon>
        <taxon>Sporichthyaceae</taxon>
        <taxon>Sporichthya</taxon>
    </lineage>
</organism>
<accession>A0ABN1H7Q2</accession>
<dbReference type="InterPro" id="IPR002314">
    <property type="entry name" value="aa-tRNA-synt_IIb"/>
</dbReference>
<dbReference type="Gene3D" id="3.40.50.800">
    <property type="entry name" value="Anticodon-binding domain"/>
    <property type="match status" value="1"/>
</dbReference>
<keyword evidence="3" id="KW-0547">Nucleotide-binding</keyword>
<dbReference type="InterPro" id="IPR036621">
    <property type="entry name" value="Anticodon-bd_dom_sf"/>
</dbReference>
<dbReference type="InterPro" id="IPR004154">
    <property type="entry name" value="Anticodon-bd"/>
</dbReference>
<evidence type="ECO:0000256" key="6">
    <source>
        <dbReference type="ARBA" id="ARBA00023146"/>
    </source>
</evidence>
<dbReference type="SUPFAM" id="SSF55826">
    <property type="entry name" value="YbaK/ProRS associated domain"/>
    <property type="match status" value="1"/>
</dbReference>
<dbReference type="Proteomes" id="UP001500957">
    <property type="component" value="Unassembled WGS sequence"/>
</dbReference>
<dbReference type="RefSeq" id="WP_344608026.1">
    <property type="nucleotide sequence ID" value="NZ_BAAAHE010000044.1"/>
</dbReference>
<evidence type="ECO:0000259" key="7">
    <source>
        <dbReference type="PROSITE" id="PS50862"/>
    </source>
</evidence>
<dbReference type="PANTHER" id="PTHR42753">
    <property type="entry name" value="MITOCHONDRIAL RIBOSOME PROTEIN L39/PROLYL-TRNA LIGASE FAMILY MEMBER"/>
    <property type="match status" value="1"/>
</dbReference>